<evidence type="ECO:0000256" key="1">
    <source>
        <dbReference type="ARBA" id="ARBA00023235"/>
    </source>
</evidence>
<dbReference type="AlphaFoldDB" id="A0ABD0YI61"/>
<evidence type="ECO:0000313" key="4">
    <source>
        <dbReference type="Proteomes" id="UP001558652"/>
    </source>
</evidence>
<dbReference type="SUPFAM" id="SSF51658">
    <property type="entry name" value="Xylose isomerase-like"/>
    <property type="match status" value="1"/>
</dbReference>
<feature type="domain" description="Xylose isomerase-like TIM barrel" evidence="2">
    <location>
        <begin position="25"/>
        <end position="133"/>
    </location>
</feature>
<proteinExistence type="predicted"/>
<dbReference type="PANTHER" id="PTHR43489:SF6">
    <property type="entry name" value="HYDROXYPYRUVATE ISOMERASE-RELATED"/>
    <property type="match status" value="1"/>
</dbReference>
<dbReference type="GO" id="GO:0016853">
    <property type="term" value="F:isomerase activity"/>
    <property type="evidence" value="ECO:0007669"/>
    <property type="project" value="UniProtKB-KW"/>
</dbReference>
<sequence length="166" mass="18709">MSLRFCANLNFMFQESSSLLERYSLAKKAGFSAVECATPYDHRLDEILAAKEKAGVEQVLINSANWDGVLGYAAVPGKETEFTKSMDLTVKYAKALNCKRVHVMSGKVPHPSNDNHNIYLKNLKYAATLFEREEKQGYAEWIGLEYKPSKGTEEGLGWLKKLGYNF</sequence>
<evidence type="ECO:0000259" key="2">
    <source>
        <dbReference type="Pfam" id="PF01261"/>
    </source>
</evidence>
<organism evidence="3 4">
    <name type="scientific">Ranatra chinensis</name>
    <dbReference type="NCBI Taxonomy" id="642074"/>
    <lineage>
        <taxon>Eukaryota</taxon>
        <taxon>Metazoa</taxon>
        <taxon>Ecdysozoa</taxon>
        <taxon>Arthropoda</taxon>
        <taxon>Hexapoda</taxon>
        <taxon>Insecta</taxon>
        <taxon>Pterygota</taxon>
        <taxon>Neoptera</taxon>
        <taxon>Paraneoptera</taxon>
        <taxon>Hemiptera</taxon>
        <taxon>Heteroptera</taxon>
        <taxon>Panheteroptera</taxon>
        <taxon>Nepomorpha</taxon>
        <taxon>Nepidae</taxon>
        <taxon>Ranatrinae</taxon>
        <taxon>Ranatra</taxon>
    </lineage>
</organism>
<evidence type="ECO:0000313" key="3">
    <source>
        <dbReference type="EMBL" id="KAL1122047.1"/>
    </source>
</evidence>
<dbReference type="InterPro" id="IPR036237">
    <property type="entry name" value="Xyl_isomerase-like_sf"/>
</dbReference>
<name>A0ABD0YI61_9HEMI</name>
<dbReference type="Proteomes" id="UP001558652">
    <property type="component" value="Unassembled WGS sequence"/>
</dbReference>
<dbReference type="InterPro" id="IPR050417">
    <property type="entry name" value="Sugar_Epim/Isomerase"/>
</dbReference>
<reference evidence="3 4" key="1">
    <citation type="submission" date="2024-07" db="EMBL/GenBank/DDBJ databases">
        <title>Chromosome-level genome assembly of the water stick insect Ranatra chinensis (Heteroptera: Nepidae).</title>
        <authorList>
            <person name="Liu X."/>
        </authorList>
    </citation>
    <scope>NUCLEOTIDE SEQUENCE [LARGE SCALE GENOMIC DNA]</scope>
    <source>
        <strain evidence="3">Cailab_2021Rc</strain>
        <tissue evidence="3">Muscle</tissue>
    </source>
</reference>
<dbReference type="Gene3D" id="3.20.20.150">
    <property type="entry name" value="Divalent-metal-dependent TIM barrel enzymes"/>
    <property type="match status" value="1"/>
</dbReference>
<gene>
    <name evidence="3" type="ORF">AAG570_003453</name>
</gene>
<dbReference type="PANTHER" id="PTHR43489">
    <property type="entry name" value="ISOMERASE"/>
    <property type="match status" value="1"/>
</dbReference>
<comment type="caution">
    <text evidence="3">The sequence shown here is derived from an EMBL/GenBank/DDBJ whole genome shotgun (WGS) entry which is preliminary data.</text>
</comment>
<keyword evidence="1" id="KW-0413">Isomerase</keyword>
<accession>A0ABD0YI61</accession>
<dbReference type="EMBL" id="JBFDAA010000014">
    <property type="protein sequence ID" value="KAL1122047.1"/>
    <property type="molecule type" value="Genomic_DNA"/>
</dbReference>
<protein>
    <recommendedName>
        <fullName evidence="2">Xylose isomerase-like TIM barrel domain-containing protein</fullName>
    </recommendedName>
</protein>
<dbReference type="InterPro" id="IPR013022">
    <property type="entry name" value="Xyl_isomerase-like_TIM-brl"/>
</dbReference>
<dbReference type="Pfam" id="PF01261">
    <property type="entry name" value="AP_endonuc_2"/>
    <property type="match status" value="1"/>
</dbReference>
<keyword evidence="4" id="KW-1185">Reference proteome</keyword>